<proteinExistence type="predicted"/>
<dbReference type="EMBL" id="CP118109">
    <property type="protein sequence ID" value="WDI05179.1"/>
    <property type="molecule type" value="Genomic_DNA"/>
</dbReference>
<accession>A0ABY7XHE6</accession>
<keyword evidence="2" id="KW-1185">Reference proteome</keyword>
<geneLocation type="plasmid" evidence="1 2">
    <name>unnamed1</name>
</geneLocation>
<organism evidence="1 2">
    <name type="scientific">Paenibacillus urinalis</name>
    <dbReference type="NCBI Taxonomy" id="521520"/>
    <lineage>
        <taxon>Bacteria</taxon>
        <taxon>Bacillati</taxon>
        <taxon>Bacillota</taxon>
        <taxon>Bacilli</taxon>
        <taxon>Bacillales</taxon>
        <taxon>Paenibacillaceae</taxon>
        <taxon>Paenibacillus</taxon>
    </lineage>
</organism>
<gene>
    <name evidence="1" type="ORF">PUW25_25560</name>
</gene>
<evidence type="ECO:0000313" key="2">
    <source>
        <dbReference type="Proteomes" id="UP001221519"/>
    </source>
</evidence>
<protein>
    <submittedName>
        <fullName evidence="1">Uncharacterized protein</fullName>
    </submittedName>
</protein>
<name>A0ABY7XHE6_9BACL</name>
<keyword evidence="1" id="KW-0614">Plasmid</keyword>
<reference evidence="1 2" key="1">
    <citation type="submission" date="2023-02" db="EMBL/GenBank/DDBJ databases">
        <title>Pathogen: clinical or host-associated sample.</title>
        <authorList>
            <person name="Hergert J."/>
            <person name="Casey R."/>
            <person name="Wagner J."/>
            <person name="Young E.L."/>
            <person name="Oakeson K.F."/>
        </authorList>
    </citation>
    <scope>NUCLEOTIDE SEQUENCE [LARGE SCALE GENOMIC DNA]</scope>
    <source>
        <strain evidence="1 2">2022CK-00829</strain>
        <plasmid evidence="1 2">unnamed1</plasmid>
    </source>
</reference>
<evidence type="ECO:0000313" key="1">
    <source>
        <dbReference type="EMBL" id="WDI05179.1"/>
    </source>
</evidence>
<sequence length="60" mass="7038">MDKEILDRRFKELEKAADRHTNGHYVEQTLPGVDTSNVSAFIRNRKEINKRIQATIKARQ</sequence>
<dbReference type="RefSeq" id="WP_047913050.1">
    <property type="nucleotide sequence ID" value="NZ_CP118109.1"/>
</dbReference>
<dbReference type="Proteomes" id="UP001221519">
    <property type="component" value="Plasmid unnamed1"/>
</dbReference>